<feature type="transmembrane region" description="Helical" evidence="1">
    <location>
        <begin position="108"/>
        <end position="127"/>
    </location>
</feature>
<proteinExistence type="predicted"/>
<dbReference type="AlphaFoldDB" id="A0A1V4SIS3"/>
<dbReference type="OrthoDB" id="9815897at2"/>
<feature type="transmembrane region" description="Helical" evidence="1">
    <location>
        <begin position="76"/>
        <end position="96"/>
    </location>
</feature>
<gene>
    <name evidence="2" type="ORF">CLHUN_23930</name>
</gene>
<sequence>MKIQSKRFRIILILLPAITLGLIYFFRQQLFDLGTLFPGCPSYTYLHIYCPGCGNTRSVQHLLSGDLAGSLRYNPVPVFGILLLLLGYVEMLSYSFNRRVRLIPRSKPFWSIIGLVFIIYFVVRNFIRIF</sequence>
<keyword evidence="1" id="KW-1133">Transmembrane helix</keyword>
<dbReference type="InterPro" id="IPR021215">
    <property type="entry name" value="DUF2752"/>
</dbReference>
<dbReference type="RefSeq" id="WP_080064824.1">
    <property type="nucleotide sequence ID" value="NZ_MZGX01000015.1"/>
</dbReference>
<keyword evidence="1" id="KW-0812">Transmembrane</keyword>
<evidence type="ECO:0000313" key="3">
    <source>
        <dbReference type="Proteomes" id="UP000191554"/>
    </source>
</evidence>
<name>A0A1V4SIS3_RUMHU</name>
<organism evidence="2 3">
    <name type="scientific">Ruminiclostridium hungatei</name>
    <name type="common">Clostridium hungatei</name>
    <dbReference type="NCBI Taxonomy" id="48256"/>
    <lineage>
        <taxon>Bacteria</taxon>
        <taxon>Bacillati</taxon>
        <taxon>Bacillota</taxon>
        <taxon>Clostridia</taxon>
        <taxon>Eubacteriales</taxon>
        <taxon>Oscillospiraceae</taxon>
        <taxon>Ruminiclostridium</taxon>
    </lineage>
</organism>
<accession>A0A1V4SIS3</accession>
<keyword evidence="3" id="KW-1185">Reference proteome</keyword>
<evidence type="ECO:0000256" key="1">
    <source>
        <dbReference type="SAM" id="Phobius"/>
    </source>
</evidence>
<dbReference type="EMBL" id="MZGX01000015">
    <property type="protein sequence ID" value="OPX43673.1"/>
    <property type="molecule type" value="Genomic_DNA"/>
</dbReference>
<protein>
    <recommendedName>
        <fullName evidence="4">DUF2752 domain-containing protein</fullName>
    </recommendedName>
</protein>
<feature type="transmembrane region" description="Helical" evidence="1">
    <location>
        <begin position="7"/>
        <end position="26"/>
    </location>
</feature>
<comment type="caution">
    <text evidence="2">The sequence shown here is derived from an EMBL/GenBank/DDBJ whole genome shotgun (WGS) entry which is preliminary data.</text>
</comment>
<dbReference type="Proteomes" id="UP000191554">
    <property type="component" value="Unassembled WGS sequence"/>
</dbReference>
<dbReference type="Pfam" id="PF10825">
    <property type="entry name" value="DUF2752"/>
    <property type="match status" value="1"/>
</dbReference>
<evidence type="ECO:0000313" key="2">
    <source>
        <dbReference type="EMBL" id="OPX43673.1"/>
    </source>
</evidence>
<dbReference type="STRING" id="48256.CLHUN_23930"/>
<evidence type="ECO:0008006" key="4">
    <source>
        <dbReference type="Google" id="ProtNLM"/>
    </source>
</evidence>
<keyword evidence="1" id="KW-0472">Membrane</keyword>
<reference evidence="2 3" key="1">
    <citation type="submission" date="2017-03" db="EMBL/GenBank/DDBJ databases">
        <title>Genome sequence of Clostridium hungatei DSM 14427.</title>
        <authorList>
            <person name="Poehlein A."/>
            <person name="Daniel R."/>
        </authorList>
    </citation>
    <scope>NUCLEOTIDE SEQUENCE [LARGE SCALE GENOMIC DNA]</scope>
    <source>
        <strain evidence="2 3">DSM 14427</strain>
    </source>
</reference>